<dbReference type="AlphaFoldDB" id="A0A7X6DE08"/>
<dbReference type="RefSeq" id="WP_168106553.1">
    <property type="nucleotide sequence ID" value="NZ_VTOX01000002.1"/>
</dbReference>
<dbReference type="Gene3D" id="3.40.190.150">
    <property type="entry name" value="Bordetella uptake gene, domain 1"/>
    <property type="match status" value="1"/>
</dbReference>
<comment type="similarity">
    <text evidence="1">Belongs to the UPF0065 (bug) family.</text>
</comment>
<gene>
    <name evidence="3" type="ORF">RAMLITH_06325</name>
</gene>
<dbReference type="PANTHER" id="PTHR42928:SF5">
    <property type="entry name" value="BLR1237 PROTEIN"/>
    <property type="match status" value="1"/>
</dbReference>
<dbReference type="PANTHER" id="PTHR42928">
    <property type="entry name" value="TRICARBOXYLATE-BINDING PROTEIN"/>
    <property type="match status" value="1"/>
</dbReference>
<dbReference type="PROSITE" id="PS51318">
    <property type="entry name" value="TAT"/>
    <property type="match status" value="1"/>
</dbReference>
<accession>A0A7X6DE08</accession>
<keyword evidence="2" id="KW-0732">Signal</keyword>
<evidence type="ECO:0000313" key="4">
    <source>
        <dbReference type="Proteomes" id="UP000521868"/>
    </source>
</evidence>
<feature type="signal peptide" evidence="2">
    <location>
        <begin position="1"/>
        <end position="32"/>
    </location>
</feature>
<protein>
    <submittedName>
        <fullName evidence="3">Tripartite tricarboxylate transporter substrate binding protein</fullName>
    </submittedName>
</protein>
<comment type="caution">
    <text evidence="3">The sequence shown here is derived from an EMBL/GenBank/DDBJ whole genome shotgun (WGS) entry which is preliminary data.</text>
</comment>
<dbReference type="InterPro" id="IPR005064">
    <property type="entry name" value="BUG"/>
</dbReference>
<organism evidence="3 4">
    <name type="scientific">Ramlibacter lithotrophicus</name>
    <dbReference type="NCBI Taxonomy" id="2606681"/>
    <lineage>
        <taxon>Bacteria</taxon>
        <taxon>Pseudomonadati</taxon>
        <taxon>Pseudomonadota</taxon>
        <taxon>Betaproteobacteria</taxon>
        <taxon>Burkholderiales</taxon>
        <taxon>Comamonadaceae</taxon>
        <taxon>Ramlibacter</taxon>
    </lineage>
</organism>
<feature type="chain" id="PRO_5031195766" evidence="2">
    <location>
        <begin position="33"/>
        <end position="330"/>
    </location>
</feature>
<sequence>MLHVQPLRRRRVAAALAGALALAAALPVAAQADYPNKPVRVVVGFAPGGPTDIVARLVAKHLSTDLGQTFLVDNKAGAAGNIGTAEAAKAAPDGYTALVTGINLTINPYMTDDLKVDSRKDLKPVKMVAITPTVLVVRNTFPASNFKEFAAEVRKNPGKYSSAAPGSSPMLATVLYNQLTKSEIVPVPYKGAAPAMTDLIAGHVDLSFATLGSVLPHIKAGKVKALAVATPQRDAMLPDVPTFAESGMKDFRFDAWVGLVMPAKTPDDIVAKLSKSLDKLVASKAYEEQLGNAGLTPIKGGTPESYARVIDEELGLYEKLAAKARGTAAR</sequence>
<reference evidence="3 4" key="1">
    <citation type="journal article" date="2020" name="Nature">
        <title>Bacterial chemolithoautotrophy via manganese oxidation.</title>
        <authorList>
            <person name="Yu H."/>
            <person name="Leadbetter J.R."/>
        </authorList>
    </citation>
    <scope>NUCLEOTIDE SEQUENCE [LARGE SCALE GENOMIC DNA]</scope>
    <source>
        <strain evidence="3 4">RBP-1</strain>
    </source>
</reference>
<evidence type="ECO:0000313" key="3">
    <source>
        <dbReference type="EMBL" id="NKE65432.1"/>
    </source>
</evidence>
<proteinExistence type="inferred from homology"/>
<dbReference type="CDD" id="cd07012">
    <property type="entry name" value="PBP2_Bug_TTT"/>
    <property type="match status" value="1"/>
</dbReference>
<keyword evidence="4" id="KW-1185">Reference proteome</keyword>
<dbReference type="Gene3D" id="3.40.190.10">
    <property type="entry name" value="Periplasmic binding protein-like II"/>
    <property type="match status" value="1"/>
</dbReference>
<evidence type="ECO:0000256" key="2">
    <source>
        <dbReference type="SAM" id="SignalP"/>
    </source>
</evidence>
<dbReference type="InterPro" id="IPR006311">
    <property type="entry name" value="TAT_signal"/>
</dbReference>
<dbReference type="Proteomes" id="UP000521868">
    <property type="component" value="Unassembled WGS sequence"/>
</dbReference>
<dbReference type="SUPFAM" id="SSF53850">
    <property type="entry name" value="Periplasmic binding protein-like II"/>
    <property type="match status" value="1"/>
</dbReference>
<evidence type="ECO:0000256" key="1">
    <source>
        <dbReference type="ARBA" id="ARBA00006987"/>
    </source>
</evidence>
<dbReference type="InterPro" id="IPR042100">
    <property type="entry name" value="Bug_dom1"/>
</dbReference>
<dbReference type="Pfam" id="PF03401">
    <property type="entry name" value="TctC"/>
    <property type="match status" value="1"/>
</dbReference>
<dbReference type="PIRSF" id="PIRSF017082">
    <property type="entry name" value="YflP"/>
    <property type="match status" value="1"/>
</dbReference>
<name>A0A7X6DE08_9BURK</name>
<dbReference type="EMBL" id="VTOX01000002">
    <property type="protein sequence ID" value="NKE65432.1"/>
    <property type="molecule type" value="Genomic_DNA"/>
</dbReference>